<feature type="compositionally biased region" description="Basic residues" evidence="2">
    <location>
        <begin position="309"/>
        <end position="322"/>
    </location>
</feature>
<evidence type="ECO:0000313" key="3">
    <source>
        <dbReference type="EMBL" id="CEK83608.1"/>
    </source>
</evidence>
<feature type="coiled-coil region" evidence="1">
    <location>
        <begin position="256"/>
        <end position="283"/>
    </location>
</feature>
<feature type="compositionally biased region" description="Basic and acidic residues" evidence="2">
    <location>
        <begin position="181"/>
        <end position="190"/>
    </location>
</feature>
<gene>
    <name evidence="3" type="primary">ORF137997</name>
</gene>
<feature type="region of interest" description="Disordered" evidence="2">
    <location>
        <begin position="229"/>
        <end position="248"/>
    </location>
</feature>
<evidence type="ECO:0000256" key="1">
    <source>
        <dbReference type="SAM" id="Coils"/>
    </source>
</evidence>
<keyword evidence="1" id="KW-0175">Coiled coil</keyword>
<feature type="compositionally biased region" description="Basic residues" evidence="2">
    <location>
        <begin position="370"/>
        <end position="380"/>
    </location>
</feature>
<dbReference type="EMBL" id="HACG01036743">
    <property type="protein sequence ID" value="CEK83608.1"/>
    <property type="molecule type" value="Transcribed_RNA"/>
</dbReference>
<feature type="region of interest" description="Disordered" evidence="2">
    <location>
        <begin position="130"/>
        <end position="204"/>
    </location>
</feature>
<organism evidence="3">
    <name type="scientific">Arion vulgaris</name>
    <dbReference type="NCBI Taxonomy" id="1028688"/>
    <lineage>
        <taxon>Eukaryota</taxon>
        <taxon>Metazoa</taxon>
        <taxon>Spiralia</taxon>
        <taxon>Lophotrochozoa</taxon>
        <taxon>Mollusca</taxon>
        <taxon>Gastropoda</taxon>
        <taxon>Heterobranchia</taxon>
        <taxon>Euthyneura</taxon>
        <taxon>Panpulmonata</taxon>
        <taxon>Eupulmonata</taxon>
        <taxon>Stylommatophora</taxon>
        <taxon>Helicina</taxon>
        <taxon>Arionoidea</taxon>
        <taxon>Arionidae</taxon>
        <taxon>Arion</taxon>
    </lineage>
</organism>
<dbReference type="AlphaFoldDB" id="A0A0B7ARW5"/>
<feature type="compositionally biased region" description="Low complexity" evidence="2">
    <location>
        <begin position="53"/>
        <end position="79"/>
    </location>
</feature>
<feature type="region of interest" description="Disordered" evidence="2">
    <location>
        <begin position="44"/>
        <end position="79"/>
    </location>
</feature>
<accession>A0A0B7ARW5</accession>
<feature type="region of interest" description="Disordered" evidence="2">
    <location>
        <begin position="360"/>
        <end position="430"/>
    </location>
</feature>
<sequence length="444" mass="49695">MDRRSVSTLAREQLLHIEEAKYTLHPVVPPISLEHKYISMLNPSKDNQEIKQETQTTKTADMTSSTTVTTAPSLSPTSVTSTAKVAQVSPSVSATRLPATTPTAALEVAASIVGGKRPLGEESPVIIVIEHQDDEKKKETTSDLPGSDQSTRKNQSYQEQPQLRKQKPEKTARNLSTGESTSEHGIDLGRSRSKPGVQFSEVSPKRDVSDIMQFFQEQEKSLQERFLSLPKKSQQKQRSPSPKLQHAAGLEHLDNLIRLMEQLTSLKDENSRLRKRCDYLESTKILLQAKRDLSFESSSSSSGFMTLQPKHKQHEHHPHLPHHQIEQEALTTDELRLRDSSSRLTRPRISSAEELEYIEIIDSSSDQTPKKPKSAMHKRSFSTGSLEVPSEMSADVGRVDNRKRIKGKTGRSIFGKSAAPNKKQKAPNGPVLKKFLQDKSFMKI</sequence>
<feature type="compositionally biased region" description="Polar residues" evidence="2">
    <location>
        <begin position="142"/>
        <end position="163"/>
    </location>
</feature>
<name>A0A0B7ARW5_9EUPU</name>
<feature type="compositionally biased region" description="Basic and acidic residues" evidence="2">
    <location>
        <begin position="130"/>
        <end position="141"/>
    </location>
</feature>
<proteinExistence type="predicted"/>
<evidence type="ECO:0000256" key="2">
    <source>
        <dbReference type="SAM" id="MobiDB-lite"/>
    </source>
</evidence>
<protein>
    <submittedName>
        <fullName evidence="3">Uncharacterized protein</fullName>
    </submittedName>
</protein>
<feature type="region of interest" description="Disordered" evidence="2">
    <location>
        <begin position="297"/>
        <end position="322"/>
    </location>
</feature>
<reference evidence="3" key="1">
    <citation type="submission" date="2014-12" db="EMBL/GenBank/DDBJ databases">
        <title>Insight into the proteome of Arion vulgaris.</title>
        <authorList>
            <person name="Aradska J."/>
            <person name="Bulat T."/>
            <person name="Smidak R."/>
            <person name="Sarate P."/>
            <person name="Gangsoo J."/>
            <person name="Sialana F."/>
            <person name="Bilban M."/>
            <person name="Lubec G."/>
        </authorList>
    </citation>
    <scope>NUCLEOTIDE SEQUENCE</scope>
    <source>
        <tissue evidence="3">Skin</tissue>
    </source>
</reference>